<dbReference type="InterPro" id="IPR026268">
    <property type="entry name" value="RseC"/>
</dbReference>
<dbReference type="EMBL" id="NBYY01000009">
    <property type="protein sequence ID" value="PCS23794.1"/>
    <property type="molecule type" value="Genomic_DNA"/>
</dbReference>
<evidence type="ECO:0000313" key="3">
    <source>
        <dbReference type="Proteomes" id="UP000219020"/>
    </source>
</evidence>
<feature type="transmembrane region" description="Helical" evidence="1">
    <location>
        <begin position="77"/>
        <end position="96"/>
    </location>
</feature>
<comment type="caution">
    <text evidence="2">The sequence shown here is derived from an EMBL/GenBank/DDBJ whole genome shotgun (WGS) entry which is preliminary data.</text>
</comment>
<dbReference type="Proteomes" id="UP000219020">
    <property type="component" value="Unassembled WGS sequence"/>
</dbReference>
<keyword evidence="1" id="KW-0812">Transmembrane</keyword>
<protein>
    <submittedName>
        <fullName evidence="2">Sigma factor RpoE regulatory protein RseC</fullName>
    </submittedName>
</protein>
<evidence type="ECO:0000313" key="2">
    <source>
        <dbReference type="EMBL" id="PCS23794.1"/>
    </source>
</evidence>
<dbReference type="Pfam" id="PF04246">
    <property type="entry name" value="RseC_MucC"/>
    <property type="match status" value="1"/>
</dbReference>
<accession>A0A2A5T6L5</accession>
<dbReference type="AlphaFoldDB" id="A0A2A5T6L5"/>
<name>A0A2A5T6L5_9GAMM</name>
<dbReference type="PIRSF" id="PIRSF004923">
    <property type="entry name" value="RseC"/>
    <property type="match status" value="1"/>
</dbReference>
<keyword evidence="1" id="KW-0472">Membrane</keyword>
<reference evidence="3" key="1">
    <citation type="submission" date="2017-04" db="EMBL/GenBank/DDBJ databases">
        <title>Genome evolution of the luminous symbionts of deep sea anglerfish.</title>
        <authorList>
            <person name="Hendry T.A."/>
        </authorList>
    </citation>
    <scope>NUCLEOTIDE SEQUENCE [LARGE SCALE GENOMIC DNA]</scope>
</reference>
<evidence type="ECO:0000256" key="1">
    <source>
        <dbReference type="SAM" id="Phobius"/>
    </source>
</evidence>
<proteinExistence type="predicted"/>
<keyword evidence="1" id="KW-1133">Transmembrane helix</keyword>
<dbReference type="PANTHER" id="PTHR35867">
    <property type="entry name" value="PROTEIN RSEC"/>
    <property type="match status" value="1"/>
</dbReference>
<feature type="transmembrane region" description="Helical" evidence="1">
    <location>
        <begin position="108"/>
        <end position="127"/>
    </location>
</feature>
<dbReference type="InterPro" id="IPR007359">
    <property type="entry name" value="SigmaE_reg_RseC_MucC"/>
</dbReference>
<dbReference type="PANTHER" id="PTHR35867:SF1">
    <property type="entry name" value="PROTEIN RSEC"/>
    <property type="match status" value="1"/>
</dbReference>
<organism evidence="2 3">
    <name type="scientific">Candidatus Enterovibrio escicola</name>
    <dbReference type="NCBI Taxonomy" id="1927127"/>
    <lineage>
        <taxon>Bacteria</taxon>
        <taxon>Pseudomonadati</taxon>
        <taxon>Pseudomonadota</taxon>
        <taxon>Gammaproteobacteria</taxon>
        <taxon>Vibrionales</taxon>
        <taxon>Vibrionaceae</taxon>
        <taxon>Enterovibrio</taxon>
    </lineage>
</organism>
<dbReference type="RefSeq" id="WP_097355968.1">
    <property type="nucleotide sequence ID" value="NZ_CAWNJE010000005.1"/>
</dbReference>
<gene>
    <name evidence="2" type="ORF">BTN49_0763</name>
</gene>
<sequence>MMTTLAEVTGSGEGYITVICHQKPNCEDCLSVNHCGIVGQKFLEKVLDIRVLALTPVRAGSLVEIGFEEQTILKSIMIVYIVPLLFMIAGAFFGQYLTTRVAGGEGTVILSSLLASGVGVAIARHFFRRLEQKVEVTPTLIRVFDIPLAESFLINSVTEDSE</sequence>
<dbReference type="GeneID" id="66951161"/>
<keyword evidence="3" id="KW-1185">Reference proteome</keyword>